<gene>
    <name evidence="6" type="ORF">EB796_007984</name>
</gene>
<dbReference type="OrthoDB" id="6500128at2759"/>
<keyword evidence="7" id="KW-1185">Reference proteome</keyword>
<dbReference type="GO" id="GO:0016020">
    <property type="term" value="C:membrane"/>
    <property type="evidence" value="ECO:0007669"/>
    <property type="project" value="InterPro"/>
</dbReference>
<keyword evidence="2 4" id="KW-1133">Transmembrane helix</keyword>
<feature type="transmembrane region" description="Helical" evidence="4">
    <location>
        <begin position="91"/>
        <end position="115"/>
    </location>
</feature>
<comment type="caution">
    <text evidence="6">The sequence shown here is derived from an EMBL/GenBank/DDBJ whole genome shotgun (WGS) entry which is preliminary data.</text>
</comment>
<dbReference type="GO" id="GO:0005524">
    <property type="term" value="F:ATP binding"/>
    <property type="evidence" value="ECO:0007669"/>
    <property type="project" value="InterPro"/>
</dbReference>
<evidence type="ECO:0000256" key="2">
    <source>
        <dbReference type="ARBA" id="ARBA00022989"/>
    </source>
</evidence>
<evidence type="ECO:0000313" key="6">
    <source>
        <dbReference type="EMBL" id="KAF6033705.1"/>
    </source>
</evidence>
<organism evidence="6 7">
    <name type="scientific">Bugula neritina</name>
    <name type="common">Brown bryozoan</name>
    <name type="synonym">Sertularia neritina</name>
    <dbReference type="NCBI Taxonomy" id="10212"/>
    <lineage>
        <taxon>Eukaryota</taxon>
        <taxon>Metazoa</taxon>
        <taxon>Spiralia</taxon>
        <taxon>Lophotrochozoa</taxon>
        <taxon>Bryozoa</taxon>
        <taxon>Gymnolaemata</taxon>
        <taxon>Cheilostomatida</taxon>
        <taxon>Flustrina</taxon>
        <taxon>Buguloidea</taxon>
        <taxon>Bugulidae</taxon>
        <taxon>Bugula</taxon>
    </lineage>
</organism>
<sequence length="126" mass="13856">MLLCSVMKTFLFSSVFLTGSVAGIRARSGVLSFLFQKILRSQHHSVSTGELINLCASDGQRIYDAIIIAPMLFTAVPIVGVAVYSTYLLGYWGLLGFAIVFGSIPFKVNINFLFFQCNDINKMLCS</sequence>
<dbReference type="Proteomes" id="UP000593567">
    <property type="component" value="Unassembled WGS sequence"/>
</dbReference>
<dbReference type="AlphaFoldDB" id="A0A7J7K681"/>
<dbReference type="SUPFAM" id="SSF90123">
    <property type="entry name" value="ABC transporter transmembrane region"/>
    <property type="match status" value="1"/>
</dbReference>
<accession>A0A7J7K681</accession>
<reference evidence="6" key="1">
    <citation type="submission" date="2020-06" db="EMBL/GenBank/DDBJ databases">
        <title>Draft genome of Bugula neritina, a colonial animal packing powerful symbionts and potential medicines.</title>
        <authorList>
            <person name="Rayko M."/>
        </authorList>
    </citation>
    <scope>NUCLEOTIDE SEQUENCE [LARGE SCALE GENOMIC DNA]</scope>
    <source>
        <strain evidence="6">Kwan_BN1</strain>
    </source>
</reference>
<keyword evidence="1 4" id="KW-0812">Transmembrane</keyword>
<proteinExistence type="predicted"/>
<evidence type="ECO:0000256" key="3">
    <source>
        <dbReference type="ARBA" id="ARBA00023136"/>
    </source>
</evidence>
<protein>
    <submittedName>
        <fullName evidence="6">Abcc5</fullName>
    </submittedName>
</protein>
<evidence type="ECO:0000256" key="4">
    <source>
        <dbReference type="SAM" id="Phobius"/>
    </source>
</evidence>
<name>A0A7J7K681_BUGNE</name>
<feature type="transmembrane region" description="Helical" evidence="4">
    <location>
        <begin position="62"/>
        <end position="84"/>
    </location>
</feature>
<keyword evidence="5" id="KW-0732">Signal</keyword>
<dbReference type="EMBL" id="VXIV02001255">
    <property type="protein sequence ID" value="KAF6033705.1"/>
    <property type="molecule type" value="Genomic_DNA"/>
</dbReference>
<feature type="chain" id="PRO_5029542046" evidence="5">
    <location>
        <begin position="27"/>
        <end position="126"/>
    </location>
</feature>
<evidence type="ECO:0000256" key="1">
    <source>
        <dbReference type="ARBA" id="ARBA00022692"/>
    </source>
</evidence>
<keyword evidence="3 4" id="KW-0472">Membrane</keyword>
<dbReference type="Gene3D" id="1.20.1560.10">
    <property type="entry name" value="ABC transporter type 1, transmembrane domain"/>
    <property type="match status" value="1"/>
</dbReference>
<dbReference type="InterPro" id="IPR036640">
    <property type="entry name" value="ABC1_TM_sf"/>
</dbReference>
<evidence type="ECO:0000256" key="5">
    <source>
        <dbReference type="SAM" id="SignalP"/>
    </source>
</evidence>
<evidence type="ECO:0000313" key="7">
    <source>
        <dbReference type="Proteomes" id="UP000593567"/>
    </source>
</evidence>
<feature type="signal peptide" evidence="5">
    <location>
        <begin position="1"/>
        <end position="26"/>
    </location>
</feature>